<dbReference type="RefSeq" id="WP_317492193.1">
    <property type="nucleotide sequence ID" value="NZ_CP136051.1"/>
</dbReference>
<gene>
    <name evidence="2" type="ORF">RT717_13105</name>
</gene>
<protein>
    <submittedName>
        <fullName evidence="2">DUF6588 family protein</fullName>
    </submittedName>
</protein>
<dbReference type="Proteomes" id="UP001302349">
    <property type="component" value="Chromosome"/>
</dbReference>
<reference evidence="2 3" key="1">
    <citation type="journal article" date="2023" name="Microbiol. Resour. Announc.">
        <title>Complete Genome Sequence of Imperialibacter roseus strain P4T.</title>
        <authorList>
            <person name="Tizabi D.R."/>
            <person name="Bachvaroff T."/>
            <person name="Hill R.T."/>
        </authorList>
    </citation>
    <scope>NUCLEOTIDE SEQUENCE [LARGE SCALE GENOMIC DNA]</scope>
    <source>
        <strain evidence="2 3">P4T</strain>
    </source>
</reference>
<name>A0ABZ0IYY2_9BACT</name>
<dbReference type="Pfam" id="PF20230">
    <property type="entry name" value="DUF6588"/>
    <property type="match status" value="1"/>
</dbReference>
<evidence type="ECO:0000313" key="3">
    <source>
        <dbReference type="Proteomes" id="UP001302349"/>
    </source>
</evidence>
<keyword evidence="1" id="KW-0732">Signal</keyword>
<feature type="chain" id="PRO_5046252142" evidence="1">
    <location>
        <begin position="20"/>
        <end position="337"/>
    </location>
</feature>
<organism evidence="2 3">
    <name type="scientific">Imperialibacter roseus</name>
    <dbReference type="NCBI Taxonomy" id="1324217"/>
    <lineage>
        <taxon>Bacteria</taxon>
        <taxon>Pseudomonadati</taxon>
        <taxon>Bacteroidota</taxon>
        <taxon>Cytophagia</taxon>
        <taxon>Cytophagales</taxon>
        <taxon>Flammeovirgaceae</taxon>
        <taxon>Imperialibacter</taxon>
    </lineage>
</organism>
<keyword evidence="3" id="KW-1185">Reference proteome</keyword>
<dbReference type="EMBL" id="CP136051">
    <property type="protein sequence ID" value="WOK09578.1"/>
    <property type="molecule type" value="Genomic_DNA"/>
</dbReference>
<sequence length="337" mass="36861">MKKLILFFALVYAPFLSQSQSLDVFIEGGVDDAEELLKNYFEPAFLGFGYGLTNNWANTAKPHQPLGFDITLSLSVAYVPEKATFFTFKPNDYSNVTLADPNKDQLPTIFGPNLDADDIPEIIFNEGKQESEVKFTSPTGLGMEEVIGFNAVPAPMIQAGLGLIKETDLKIRTIPTYTYKNGDTEVKLGMLGFGILHDMKQHVPAFAFAPFELSILAGFSRISVETTPDINTPDNVTRLSVKGATIQVLGSKDFVKIITLYGGVGLNGAFTRVRLDGSYKIESSLQPLVNPIDFKFSNFSPRATVGAKLNLAIITINADYTVQKYNTLSMGLGVSVR</sequence>
<evidence type="ECO:0000256" key="1">
    <source>
        <dbReference type="SAM" id="SignalP"/>
    </source>
</evidence>
<accession>A0ABZ0IYY2</accession>
<proteinExistence type="predicted"/>
<feature type="signal peptide" evidence="1">
    <location>
        <begin position="1"/>
        <end position="19"/>
    </location>
</feature>
<evidence type="ECO:0000313" key="2">
    <source>
        <dbReference type="EMBL" id="WOK09578.1"/>
    </source>
</evidence>
<dbReference type="InterPro" id="IPR046495">
    <property type="entry name" value="DUF6588"/>
</dbReference>